<evidence type="ECO:0000259" key="16">
    <source>
        <dbReference type="Pfam" id="PF17900"/>
    </source>
</evidence>
<evidence type="ECO:0000259" key="15">
    <source>
        <dbReference type="Pfam" id="PF01433"/>
    </source>
</evidence>
<keyword evidence="10" id="KW-0482">Metalloprotease</keyword>
<reference evidence="17 18" key="1">
    <citation type="submission" date="2022-08" db="EMBL/GenBank/DDBJ databases">
        <title>novel species in genus Aeromicrobium.</title>
        <authorList>
            <person name="Ye L."/>
        </authorList>
    </citation>
    <scope>NUCLEOTIDE SEQUENCE [LARGE SCALE GENOMIC DNA]</scope>
    <source>
        <strain evidence="18">zg-Y1379</strain>
    </source>
</reference>
<comment type="similarity">
    <text evidence="3">Belongs to the peptidase M1 family.</text>
</comment>
<evidence type="ECO:0000313" key="17">
    <source>
        <dbReference type="EMBL" id="UUP13720.1"/>
    </source>
</evidence>
<dbReference type="InterPro" id="IPR045357">
    <property type="entry name" value="Aminopeptidase_N-like_N"/>
</dbReference>
<comment type="cofactor">
    <cofactor evidence="2">
        <name>Zn(2+)</name>
        <dbReference type="ChEBI" id="CHEBI:29105"/>
    </cofactor>
</comment>
<dbReference type="RefSeq" id="WP_232402443.1">
    <property type="nucleotide sequence ID" value="NZ_CP102173.1"/>
</dbReference>
<evidence type="ECO:0000256" key="8">
    <source>
        <dbReference type="ARBA" id="ARBA00022801"/>
    </source>
</evidence>
<evidence type="ECO:0000256" key="2">
    <source>
        <dbReference type="ARBA" id="ARBA00001947"/>
    </source>
</evidence>
<dbReference type="Pfam" id="PF17900">
    <property type="entry name" value="Peptidase_M1_N"/>
    <property type="match status" value="1"/>
</dbReference>
<keyword evidence="7" id="KW-0479">Metal-binding</keyword>
<dbReference type="SUPFAM" id="SSF63737">
    <property type="entry name" value="Leukotriene A4 hydrolase N-terminal domain"/>
    <property type="match status" value="1"/>
</dbReference>
<evidence type="ECO:0000313" key="18">
    <source>
        <dbReference type="Proteomes" id="UP001316184"/>
    </source>
</evidence>
<accession>A0ABY5M9Q2</accession>
<protein>
    <recommendedName>
        <fullName evidence="5">Aminopeptidase N</fullName>
        <ecNumber evidence="4">3.4.11.2</ecNumber>
    </recommendedName>
    <alternativeName>
        <fullName evidence="11">Alanine aminopeptidase</fullName>
    </alternativeName>
    <alternativeName>
        <fullName evidence="12">Lysyl aminopeptidase</fullName>
    </alternativeName>
</protein>
<evidence type="ECO:0000256" key="11">
    <source>
        <dbReference type="ARBA" id="ARBA00029811"/>
    </source>
</evidence>
<dbReference type="Gene3D" id="1.10.390.10">
    <property type="entry name" value="Neutral Protease Domain 2"/>
    <property type="match status" value="1"/>
</dbReference>
<dbReference type="EC" id="3.4.11.2" evidence="4"/>
<proteinExistence type="inferred from homology"/>
<keyword evidence="8" id="KW-0378">Hydrolase</keyword>
<keyword evidence="18" id="KW-1185">Reference proteome</keyword>
<evidence type="ECO:0000256" key="9">
    <source>
        <dbReference type="ARBA" id="ARBA00022833"/>
    </source>
</evidence>
<dbReference type="PRINTS" id="PR00756">
    <property type="entry name" value="ALADIPTASE"/>
</dbReference>
<evidence type="ECO:0000256" key="13">
    <source>
        <dbReference type="SAM" id="MobiDB-lite"/>
    </source>
</evidence>
<feature type="region of interest" description="Disordered" evidence="13">
    <location>
        <begin position="643"/>
        <end position="663"/>
    </location>
</feature>
<evidence type="ECO:0000256" key="12">
    <source>
        <dbReference type="ARBA" id="ARBA00031533"/>
    </source>
</evidence>
<evidence type="ECO:0000256" key="1">
    <source>
        <dbReference type="ARBA" id="ARBA00000098"/>
    </source>
</evidence>
<dbReference type="InterPro" id="IPR027268">
    <property type="entry name" value="Peptidase_M4/M1_CTD_sf"/>
</dbReference>
<dbReference type="EMBL" id="CP102173">
    <property type="protein sequence ID" value="UUP13720.1"/>
    <property type="molecule type" value="Genomic_DNA"/>
</dbReference>
<evidence type="ECO:0000256" key="14">
    <source>
        <dbReference type="SAM" id="SignalP"/>
    </source>
</evidence>
<feature type="region of interest" description="Disordered" evidence="13">
    <location>
        <begin position="561"/>
        <end position="588"/>
    </location>
</feature>
<name>A0ABY5M9Q2_9ACTN</name>
<feature type="signal peptide" evidence="14">
    <location>
        <begin position="1"/>
        <end position="29"/>
    </location>
</feature>
<evidence type="ECO:0000256" key="10">
    <source>
        <dbReference type="ARBA" id="ARBA00023049"/>
    </source>
</evidence>
<dbReference type="Pfam" id="PF01433">
    <property type="entry name" value="Peptidase_M1"/>
    <property type="match status" value="1"/>
</dbReference>
<feature type="domain" description="Peptidase M1 membrane alanine aminopeptidase" evidence="15">
    <location>
        <begin position="330"/>
        <end position="474"/>
    </location>
</feature>
<dbReference type="InterPro" id="IPR001930">
    <property type="entry name" value="Peptidase_M1"/>
</dbReference>
<evidence type="ECO:0000256" key="4">
    <source>
        <dbReference type="ARBA" id="ARBA00012564"/>
    </source>
</evidence>
<evidence type="ECO:0000256" key="3">
    <source>
        <dbReference type="ARBA" id="ARBA00010136"/>
    </source>
</evidence>
<keyword evidence="6" id="KW-0645">Protease</keyword>
<evidence type="ECO:0000256" key="6">
    <source>
        <dbReference type="ARBA" id="ARBA00022670"/>
    </source>
</evidence>
<dbReference type="CDD" id="cd09603">
    <property type="entry name" value="M1_APN_like"/>
    <property type="match status" value="1"/>
</dbReference>
<feature type="chain" id="PRO_5046800650" description="Aminopeptidase N" evidence="14">
    <location>
        <begin position="30"/>
        <end position="663"/>
    </location>
</feature>
<keyword evidence="9" id="KW-0862">Zinc</keyword>
<dbReference type="Gene3D" id="2.60.40.1730">
    <property type="entry name" value="tricorn interacting facor f3 domain"/>
    <property type="match status" value="1"/>
</dbReference>
<evidence type="ECO:0000256" key="7">
    <source>
        <dbReference type="ARBA" id="ARBA00022723"/>
    </source>
</evidence>
<organism evidence="17 18">
    <name type="scientific">Aeromicrobium wangtongii</name>
    <dbReference type="NCBI Taxonomy" id="2969247"/>
    <lineage>
        <taxon>Bacteria</taxon>
        <taxon>Bacillati</taxon>
        <taxon>Actinomycetota</taxon>
        <taxon>Actinomycetes</taxon>
        <taxon>Propionibacteriales</taxon>
        <taxon>Nocardioidaceae</taxon>
        <taxon>Aeromicrobium</taxon>
    </lineage>
</organism>
<dbReference type="Proteomes" id="UP001316184">
    <property type="component" value="Chromosome"/>
</dbReference>
<comment type="catalytic activity">
    <reaction evidence="1">
        <text>Release of an N-terminal amino acid, Xaa-|-Yaa- from a peptide, amide or arylamide. Xaa is preferably Ala, but may be most amino acids including Pro (slow action). When a terminal hydrophobic residue is followed by a prolyl residue, the two may be released as an intact Xaa-Pro dipeptide.</text>
        <dbReference type="EC" id="3.4.11.2"/>
    </reaction>
</comment>
<feature type="domain" description="Aminopeptidase N-like N-terminal" evidence="16">
    <location>
        <begin position="56"/>
        <end position="235"/>
    </location>
</feature>
<evidence type="ECO:0000256" key="5">
    <source>
        <dbReference type="ARBA" id="ARBA00015611"/>
    </source>
</evidence>
<gene>
    <name evidence="17" type="ORF">NQV15_18015</name>
</gene>
<dbReference type="InterPro" id="IPR042097">
    <property type="entry name" value="Aminopeptidase_N-like_N_sf"/>
</dbReference>
<feature type="compositionally biased region" description="Polar residues" evidence="13">
    <location>
        <begin position="561"/>
        <end position="576"/>
    </location>
</feature>
<dbReference type="SUPFAM" id="SSF55486">
    <property type="entry name" value="Metalloproteases ('zincins'), catalytic domain"/>
    <property type="match status" value="1"/>
</dbReference>
<keyword evidence="14" id="KW-0732">Signal</keyword>
<dbReference type="PANTHER" id="PTHR11533">
    <property type="entry name" value="PROTEASE M1 ZINC METALLOPROTEASE"/>
    <property type="match status" value="1"/>
</dbReference>
<dbReference type="InterPro" id="IPR050344">
    <property type="entry name" value="Peptidase_M1_aminopeptidases"/>
</dbReference>
<sequence>MISPRHRSLVIGAAAALVLSLGGVSPAVAADPVAGAQTSGDSLFPNVGNGGYDVRHYDIALDYDATSKAVEATTTIDASAPRPLSSFSLDFEGLTIGSVTVDGVPASFERIIDADATKYKLVVTPAQPVSGDFTTTVTYSGVPTTHVDPDGSSEGWIPTSDGASFVNEPVGAMTLFPNNNTPRDKATFDIALTIPSTINGSPAAAASNGRLVSTVADGDTTTWRWQQNQPMATYLSLVSIGAFAVRESTIALSGGRTITEHSFIDAGITGPALDAVEAERAKLGPILNYLESRFGRYPGDSTGVVVDNTDVGYALETQDRPFFEGELDESTLVHELAHQWFGDAVSVTDWSDLWLAEGPATFVEAQYAFDTGRTDQTPAATLRDQWSRTSPTSPTYTTPMAGFTDPARLFGGQTYNRGAQSLQALRTTIGDDDFATIMSTWIATRRGATGSTADWIALAQRVTGLDLTAFYQDWAYDADKPAWPAERSSTPRPSISGAREVGQTLTASTGSWEPGTRLTYQWFADGTRIAGATGASYVLTPAALGRRISVRVTGTSVGFARASTTSPSTGAITRGTQSRHPRPRMSGTAKVHRVLRVRPGTWDTGTRLSYTWYVDGHRARGGRDGSFRVPRSAKGDRIRVRVTSTKAGYGRRSELSARSPRVK</sequence>
<dbReference type="InterPro" id="IPR014782">
    <property type="entry name" value="Peptidase_M1_dom"/>
</dbReference>
<dbReference type="Gene3D" id="2.60.40.2700">
    <property type="match status" value="2"/>
</dbReference>